<dbReference type="KEGG" id="dfa:DFA_06184"/>
<comment type="similarity">
    <text evidence="1 3">Belongs to the type-B carboxylesterase/lipase family.</text>
</comment>
<evidence type="ECO:0000256" key="3">
    <source>
        <dbReference type="RuleBase" id="RU361235"/>
    </source>
</evidence>
<dbReference type="AlphaFoldDB" id="F4PKC2"/>
<proteinExistence type="inferred from homology"/>
<feature type="signal peptide" evidence="3">
    <location>
        <begin position="1"/>
        <end position="24"/>
    </location>
</feature>
<keyword evidence="2 3" id="KW-0378">Hydrolase</keyword>
<sequence length="541" mass="60139">MMIIKYITLAFIVVIGLIASSTNATFCPGHFTFPMNVNTSVGQVSGTYLNEARAFLGIPYAQPPVGALRFAPPVAATPVSNGVNATQWPNACMQSGVTNPVGYTQSEDCLYLNVFTPRCKRFTGFPPTTKMPVMVFIHGGRYWTGYSKQFPGDLLASEKNAVVVSIQYRLNIFGFQSFDSNTNNGLRDQQMALKWVKDNIEAFGGDASSITLFGESAGGSSVLYHLLMPGSYNLYNRGILQSAWQWVIPTSQTSRVNTATWAASAKIGCNNVTVDPVTNKTVPNYIAILSCLRALPATKIIPTTGESNFMLPMVDGDLITTLPLNSFKLGNYNKQANIIVGHNYDEGNFMAFSRLGFKTPLDNVTDATYLSVLNRTLLVYLNQSSTDYIVSQYEPVRQQLGNWYGGAEFFGDYYITCGSILAAEYLNQQGASFKAYIFNYSSPNYPADDWFLAASHGNELDFVFLQPIYTPYNFSMTDDIMAERMSSSWVNFAKYGNSFYSYWTSNYPSASYFGPNAFGFFDTVPYLKNICSIWKSYYELY</sequence>
<dbReference type="OrthoDB" id="15500at2759"/>
<dbReference type="InterPro" id="IPR029058">
    <property type="entry name" value="AB_hydrolase_fold"/>
</dbReference>
<evidence type="ECO:0000256" key="1">
    <source>
        <dbReference type="ARBA" id="ARBA00005964"/>
    </source>
</evidence>
<organism evidence="5 6">
    <name type="scientific">Cavenderia fasciculata</name>
    <name type="common">Slime mold</name>
    <name type="synonym">Dictyostelium fasciculatum</name>
    <dbReference type="NCBI Taxonomy" id="261658"/>
    <lineage>
        <taxon>Eukaryota</taxon>
        <taxon>Amoebozoa</taxon>
        <taxon>Evosea</taxon>
        <taxon>Eumycetozoa</taxon>
        <taxon>Dictyostelia</taxon>
        <taxon>Acytosteliales</taxon>
        <taxon>Cavenderiaceae</taxon>
        <taxon>Cavenderia</taxon>
    </lineage>
</organism>
<keyword evidence="3" id="KW-0732">Signal</keyword>
<dbReference type="PANTHER" id="PTHR43918:SF4">
    <property type="entry name" value="CARBOXYLIC ESTER HYDROLASE"/>
    <property type="match status" value="1"/>
</dbReference>
<dbReference type="InterPro" id="IPR050654">
    <property type="entry name" value="AChE-related_enzymes"/>
</dbReference>
<evidence type="ECO:0000313" key="6">
    <source>
        <dbReference type="Proteomes" id="UP000007797"/>
    </source>
</evidence>
<dbReference type="RefSeq" id="XP_004361897.1">
    <property type="nucleotide sequence ID" value="XM_004361840.1"/>
</dbReference>
<dbReference type="EC" id="3.1.1.-" evidence="3"/>
<dbReference type="SUPFAM" id="SSF53474">
    <property type="entry name" value="alpha/beta-Hydrolases"/>
    <property type="match status" value="1"/>
</dbReference>
<evidence type="ECO:0000313" key="5">
    <source>
        <dbReference type="EMBL" id="EGG24046.1"/>
    </source>
</evidence>
<keyword evidence="6" id="KW-1185">Reference proteome</keyword>
<feature type="domain" description="Carboxylesterase type B" evidence="4">
    <location>
        <begin position="36"/>
        <end position="499"/>
    </location>
</feature>
<gene>
    <name evidence="5" type="ORF">DFA_06184</name>
</gene>
<evidence type="ECO:0000256" key="2">
    <source>
        <dbReference type="ARBA" id="ARBA00022801"/>
    </source>
</evidence>
<dbReference type="PROSITE" id="PS00941">
    <property type="entry name" value="CARBOXYLESTERASE_B_2"/>
    <property type="match status" value="1"/>
</dbReference>
<reference evidence="6" key="1">
    <citation type="journal article" date="2011" name="Genome Res.">
        <title>Phylogeny-wide analysis of social amoeba genomes highlights ancient origins for complex intercellular communication.</title>
        <authorList>
            <person name="Heidel A.J."/>
            <person name="Lawal H.M."/>
            <person name="Felder M."/>
            <person name="Schilde C."/>
            <person name="Helps N.R."/>
            <person name="Tunggal B."/>
            <person name="Rivero F."/>
            <person name="John U."/>
            <person name="Schleicher M."/>
            <person name="Eichinger L."/>
            <person name="Platzer M."/>
            <person name="Noegel A.A."/>
            <person name="Schaap P."/>
            <person name="Gloeckner G."/>
        </authorList>
    </citation>
    <scope>NUCLEOTIDE SEQUENCE [LARGE SCALE GENOMIC DNA]</scope>
    <source>
        <strain evidence="6">SH3</strain>
    </source>
</reference>
<dbReference type="InterPro" id="IPR019826">
    <property type="entry name" value="Carboxylesterase_B_AS"/>
</dbReference>
<dbReference type="OMA" id="KASNCAD"/>
<dbReference type="GeneID" id="14876450"/>
<dbReference type="Proteomes" id="UP000007797">
    <property type="component" value="Unassembled WGS sequence"/>
</dbReference>
<feature type="chain" id="PRO_5005129503" description="Carboxylic ester hydrolase" evidence="3">
    <location>
        <begin position="25"/>
        <end position="541"/>
    </location>
</feature>
<dbReference type="InterPro" id="IPR019819">
    <property type="entry name" value="Carboxylesterase_B_CS"/>
</dbReference>
<dbReference type="PROSITE" id="PS00122">
    <property type="entry name" value="CARBOXYLESTERASE_B_1"/>
    <property type="match status" value="1"/>
</dbReference>
<accession>F4PKC2</accession>
<dbReference type="SMR" id="F4PKC2"/>
<dbReference type="STRING" id="1054147.F4PKC2"/>
<dbReference type="PANTHER" id="PTHR43918">
    <property type="entry name" value="ACETYLCHOLINESTERASE"/>
    <property type="match status" value="1"/>
</dbReference>
<dbReference type="EMBL" id="GL883007">
    <property type="protein sequence ID" value="EGG24046.1"/>
    <property type="molecule type" value="Genomic_DNA"/>
</dbReference>
<dbReference type="GO" id="GO:0052689">
    <property type="term" value="F:carboxylic ester hydrolase activity"/>
    <property type="evidence" value="ECO:0007669"/>
    <property type="project" value="TreeGrafter"/>
</dbReference>
<name>F4PKC2_CACFS</name>
<evidence type="ECO:0000259" key="4">
    <source>
        <dbReference type="Pfam" id="PF00135"/>
    </source>
</evidence>
<dbReference type="Gene3D" id="3.40.50.1820">
    <property type="entry name" value="alpha/beta hydrolase"/>
    <property type="match status" value="1"/>
</dbReference>
<protein>
    <recommendedName>
        <fullName evidence="3">Carboxylic ester hydrolase</fullName>
        <ecNumber evidence="3">3.1.1.-</ecNumber>
    </recommendedName>
</protein>
<dbReference type="InterPro" id="IPR002018">
    <property type="entry name" value="CarbesteraseB"/>
</dbReference>
<dbReference type="ESTHER" id="9myce-f4pkc2">
    <property type="family name" value="Cholinesterase-like"/>
</dbReference>
<dbReference type="Pfam" id="PF00135">
    <property type="entry name" value="COesterase"/>
    <property type="match status" value="1"/>
</dbReference>